<evidence type="ECO:0000256" key="1">
    <source>
        <dbReference type="SAM" id="MobiDB-lite"/>
    </source>
</evidence>
<feature type="region of interest" description="Disordered" evidence="1">
    <location>
        <begin position="149"/>
        <end position="170"/>
    </location>
</feature>
<evidence type="ECO:0000313" key="3">
    <source>
        <dbReference type="Proteomes" id="UP001500642"/>
    </source>
</evidence>
<organism evidence="2 3">
    <name type="scientific">Brevibacterium pityocampae</name>
    <dbReference type="NCBI Taxonomy" id="506594"/>
    <lineage>
        <taxon>Bacteria</taxon>
        <taxon>Bacillati</taxon>
        <taxon>Actinomycetota</taxon>
        <taxon>Actinomycetes</taxon>
        <taxon>Micrococcales</taxon>
        <taxon>Brevibacteriaceae</taxon>
        <taxon>Brevibacterium</taxon>
    </lineage>
</organism>
<proteinExistence type="predicted"/>
<evidence type="ECO:0000313" key="2">
    <source>
        <dbReference type="EMBL" id="GAA4385847.1"/>
    </source>
</evidence>
<dbReference type="RefSeq" id="WP_247618259.1">
    <property type="nucleotide sequence ID" value="NZ_BAABGL010000003.1"/>
</dbReference>
<dbReference type="Proteomes" id="UP001500642">
    <property type="component" value="Unassembled WGS sequence"/>
</dbReference>
<keyword evidence="3" id="KW-1185">Reference proteome</keyword>
<comment type="caution">
    <text evidence="2">The sequence shown here is derived from an EMBL/GenBank/DDBJ whole genome shotgun (WGS) entry which is preliminary data.</text>
</comment>
<sequence>MTTRPGSTAAIESATGLPWSEISAALDAAGGADTDHAGLAAAAHTLFRGKVDNAGWWAQSAAVAFEQQIGRRLPGQVSDGTFQVSVSKTLPGDPAQVLAAVETLMAGRTGLGGVDFAEEPTTSGTEKWQYWRAKLADGTRVTATIGAKAPTRDRKQAEGAAGESGREAVRSADVRSTAAFQISRLGSAGAVEEWRAWFKDLLKELR</sequence>
<accession>A0ABP8J6C9</accession>
<protein>
    <submittedName>
        <fullName evidence="2">Uncharacterized protein</fullName>
    </submittedName>
</protein>
<reference evidence="3" key="1">
    <citation type="journal article" date="2019" name="Int. J. Syst. Evol. Microbiol.">
        <title>The Global Catalogue of Microorganisms (GCM) 10K type strain sequencing project: providing services to taxonomists for standard genome sequencing and annotation.</title>
        <authorList>
            <consortium name="The Broad Institute Genomics Platform"/>
            <consortium name="The Broad Institute Genome Sequencing Center for Infectious Disease"/>
            <person name="Wu L."/>
            <person name="Ma J."/>
        </authorList>
    </citation>
    <scope>NUCLEOTIDE SEQUENCE [LARGE SCALE GENOMIC DNA]</scope>
    <source>
        <strain evidence="3">JCM 17808</strain>
    </source>
</reference>
<name>A0ABP8J6C9_9MICO</name>
<gene>
    <name evidence="2" type="ORF">GCM10023167_08110</name>
</gene>
<dbReference type="EMBL" id="BAABGL010000003">
    <property type="protein sequence ID" value="GAA4385847.1"/>
    <property type="molecule type" value="Genomic_DNA"/>
</dbReference>